<accession>A0A0E0ACJ9</accession>
<sequence length="188" mass="20123">MAAMRKEAVCSGASRERWWLTLISAFSEPFLDASHVVLHIGMEATTLAAADVEVPVAEGVGTVEAVSALAFCLRYVQLAVILGGLAAQQERRREYLHFAGATGTFNCLELAIGFTSRRLNKHEVLAKCLLVMAPGTNPSTCVNCFANLRLQLITDVTSTSSVSPSSALANCFFFWGGNFVAKFGGFAP</sequence>
<dbReference type="AlphaFoldDB" id="A0A0E0ACJ9"/>
<dbReference type="Proteomes" id="UP000026961">
    <property type="component" value="Chromosome 6"/>
</dbReference>
<keyword evidence="2" id="KW-1185">Reference proteome</keyword>
<evidence type="ECO:0000313" key="2">
    <source>
        <dbReference type="Proteomes" id="UP000026961"/>
    </source>
</evidence>
<reference evidence="1" key="1">
    <citation type="submission" date="2015-04" db="UniProtKB">
        <authorList>
            <consortium name="EnsemblPlants"/>
        </authorList>
    </citation>
    <scope>IDENTIFICATION</scope>
</reference>
<name>A0A0E0ACJ9_9ORYZ</name>
<proteinExistence type="predicted"/>
<dbReference type="HOGENOM" id="CLU_1443145_0_0_1"/>
<dbReference type="EnsemblPlants" id="OGLUM06G24050.1">
    <property type="protein sequence ID" value="OGLUM06G24050.1"/>
    <property type="gene ID" value="OGLUM06G24050"/>
</dbReference>
<dbReference type="Gramene" id="OGLUM06G24050.1">
    <property type="protein sequence ID" value="OGLUM06G24050.1"/>
    <property type="gene ID" value="OGLUM06G24050"/>
</dbReference>
<reference evidence="1" key="2">
    <citation type="submission" date="2018-05" db="EMBL/GenBank/DDBJ databases">
        <title>OgluRS3 (Oryza glumaepatula Reference Sequence Version 3).</title>
        <authorList>
            <person name="Zhang J."/>
            <person name="Kudrna D."/>
            <person name="Lee S."/>
            <person name="Talag J."/>
            <person name="Welchert J."/>
            <person name="Wing R.A."/>
        </authorList>
    </citation>
    <scope>NUCLEOTIDE SEQUENCE [LARGE SCALE GENOMIC DNA]</scope>
</reference>
<organism evidence="1">
    <name type="scientific">Oryza glumipatula</name>
    <dbReference type="NCBI Taxonomy" id="40148"/>
    <lineage>
        <taxon>Eukaryota</taxon>
        <taxon>Viridiplantae</taxon>
        <taxon>Streptophyta</taxon>
        <taxon>Embryophyta</taxon>
        <taxon>Tracheophyta</taxon>
        <taxon>Spermatophyta</taxon>
        <taxon>Magnoliopsida</taxon>
        <taxon>Liliopsida</taxon>
        <taxon>Poales</taxon>
        <taxon>Poaceae</taxon>
        <taxon>BOP clade</taxon>
        <taxon>Oryzoideae</taxon>
        <taxon>Oryzeae</taxon>
        <taxon>Oryzinae</taxon>
        <taxon>Oryza</taxon>
    </lineage>
</organism>
<protein>
    <submittedName>
        <fullName evidence="1">Uncharacterized protein</fullName>
    </submittedName>
</protein>
<evidence type="ECO:0000313" key="1">
    <source>
        <dbReference type="EnsemblPlants" id="OGLUM06G24050.1"/>
    </source>
</evidence>